<keyword evidence="3" id="KW-0732">Signal</keyword>
<dbReference type="InterPro" id="IPR008922">
    <property type="entry name" value="Di-copper_centre_dom_sf"/>
</dbReference>
<reference evidence="5 6" key="1">
    <citation type="submission" date="2018-06" db="EMBL/GenBank/DDBJ databases">
        <title>Complete Genomes of Monosporascus.</title>
        <authorList>
            <person name="Robinson A.J."/>
            <person name="Natvig D.O."/>
        </authorList>
    </citation>
    <scope>NUCLEOTIDE SEQUENCE [LARGE SCALE GENOMIC DNA]</scope>
    <source>
        <strain evidence="5 6">CBS 609.92</strain>
    </source>
</reference>
<dbReference type="PANTHER" id="PTHR11474">
    <property type="entry name" value="TYROSINASE FAMILY MEMBER"/>
    <property type="match status" value="1"/>
</dbReference>
<keyword evidence="1" id="KW-0479">Metal-binding</keyword>
<dbReference type="InterPro" id="IPR050316">
    <property type="entry name" value="Tyrosinase/Hemocyanin"/>
</dbReference>
<evidence type="ECO:0000259" key="4">
    <source>
        <dbReference type="PROSITE" id="PS00498"/>
    </source>
</evidence>
<proteinExistence type="predicted"/>
<dbReference type="InterPro" id="IPR002227">
    <property type="entry name" value="Tyrosinase_Cu-bd"/>
</dbReference>
<feature type="chain" id="PRO_5047546695" description="Tyrosinase copper-binding domain-containing protein" evidence="3">
    <location>
        <begin position="20"/>
        <end position="382"/>
    </location>
</feature>
<evidence type="ECO:0000256" key="2">
    <source>
        <dbReference type="ARBA" id="ARBA00023002"/>
    </source>
</evidence>
<comment type="caution">
    <text evidence="5">The sequence shown here is derived from an EMBL/GenBank/DDBJ whole genome shotgun (WGS) entry which is preliminary data.</text>
</comment>
<dbReference type="PRINTS" id="PR00092">
    <property type="entry name" value="TYROSINASE"/>
</dbReference>
<gene>
    <name evidence="5" type="ORF">DL762_008662</name>
</gene>
<evidence type="ECO:0000256" key="3">
    <source>
        <dbReference type="SAM" id="SignalP"/>
    </source>
</evidence>
<evidence type="ECO:0000313" key="6">
    <source>
        <dbReference type="Proteomes" id="UP000294003"/>
    </source>
</evidence>
<feature type="domain" description="Tyrosinase copper-binding" evidence="4">
    <location>
        <begin position="302"/>
        <end position="313"/>
    </location>
</feature>
<dbReference type="Proteomes" id="UP000294003">
    <property type="component" value="Unassembled WGS sequence"/>
</dbReference>
<dbReference type="SUPFAM" id="SSF48056">
    <property type="entry name" value="Di-copper centre-containing domain"/>
    <property type="match status" value="1"/>
</dbReference>
<sequence length="382" mass="42378">MKHQRLEVLAASLLLCVSASPLEKRFEYSRPPGPYPLDVVDELGVASIGKFEEYLAKNPSEHGCTLETAVRRKEWSDLSVEQREDYIAAVLCLQSKPSQAPKDKFPGALSRFDDFPHLLPAHRYYIWFYEQALREECGYEGYQPYWNYDRYAADPVNSPLFNGNMSSMGGNGLPSDYAGVPVPSFAPPLHVIPNAGGGGCVTEGPFKDLGPKSTFFNDIPPNPQADGYGSNPRCLRRDVNKYAAAFTTANWTYALITENQDIDTFQQVMLGTPAKNDWGVHLGGHYTIGGDPGGDFWASPGDPVFYFHHGMIDRIWWLWQMQDPDNRMRAVAGTQSVDPSMPSAVKAEEDVVDLAWLAPAVPVADLLNNIGGHGGRFCFIYD</sequence>
<keyword evidence="2" id="KW-0560">Oxidoreductase</keyword>
<evidence type="ECO:0000256" key="1">
    <source>
        <dbReference type="ARBA" id="ARBA00022723"/>
    </source>
</evidence>
<name>A0ABY0GVI7_9PEZI</name>
<dbReference type="Pfam" id="PF00264">
    <property type="entry name" value="Tyrosinase"/>
    <property type="match status" value="1"/>
</dbReference>
<organism evidence="5 6">
    <name type="scientific">Monosporascus cannonballus</name>
    <dbReference type="NCBI Taxonomy" id="155416"/>
    <lineage>
        <taxon>Eukaryota</taxon>
        <taxon>Fungi</taxon>
        <taxon>Dikarya</taxon>
        <taxon>Ascomycota</taxon>
        <taxon>Pezizomycotina</taxon>
        <taxon>Sordariomycetes</taxon>
        <taxon>Xylariomycetidae</taxon>
        <taxon>Xylariales</taxon>
        <taxon>Xylariales incertae sedis</taxon>
        <taxon>Monosporascus</taxon>
    </lineage>
</organism>
<accession>A0ABY0GVI7</accession>
<dbReference type="Gene3D" id="1.10.1280.10">
    <property type="entry name" value="Di-copper center containing domain from catechol oxidase"/>
    <property type="match status" value="1"/>
</dbReference>
<dbReference type="EMBL" id="QJNS01000378">
    <property type="protein sequence ID" value="RYO78523.1"/>
    <property type="molecule type" value="Genomic_DNA"/>
</dbReference>
<keyword evidence="6" id="KW-1185">Reference proteome</keyword>
<dbReference type="PROSITE" id="PS00498">
    <property type="entry name" value="TYROSINASE_2"/>
    <property type="match status" value="1"/>
</dbReference>
<evidence type="ECO:0000313" key="5">
    <source>
        <dbReference type="EMBL" id="RYO78523.1"/>
    </source>
</evidence>
<dbReference type="PANTHER" id="PTHR11474:SF125">
    <property type="entry name" value="N-ACETYL-6-HYDROXYTRYPTOPHAN OXIDASE IVOB-RELATED"/>
    <property type="match status" value="1"/>
</dbReference>
<protein>
    <recommendedName>
        <fullName evidence="4">Tyrosinase copper-binding domain-containing protein</fullName>
    </recommendedName>
</protein>
<feature type="signal peptide" evidence="3">
    <location>
        <begin position="1"/>
        <end position="19"/>
    </location>
</feature>